<organism evidence="1 2">
    <name type="scientific">Flavobacterium araucananum</name>
    <dbReference type="NCBI Taxonomy" id="946678"/>
    <lineage>
        <taxon>Bacteria</taxon>
        <taxon>Pseudomonadati</taxon>
        <taxon>Bacteroidota</taxon>
        <taxon>Flavobacteriia</taxon>
        <taxon>Flavobacteriales</taxon>
        <taxon>Flavobacteriaceae</taxon>
        <taxon>Flavobacterium</taxon>
    </lineage>
</organism>
<keyword evidence="2" id="KW-1185">Reference proteome</keyword>
<dbReference type="Proteomes" id="UP000214684">
    <property type="component" value="Unassembled WGS sequence"/>
</dbReference>
<protein>
    <submittedName>
        <fullName evidence="1">Uncharacterized protein</fullName>
    </submittedName>
</protein>
<reference evidence="1 2" key="1">
    <citation type="submission" date="2016-11" db="EMBL/GenBank/DDBJ databases">
        <title>Whole genomes of Flavobacteriaceae.</title>
        <authorList>
            <person name="Stine C."/>
            <person name="Li C."/>
            <person name="Tadesse D."/>
        </authorList>
    </citation>
    <scope>NUCLEOTIDE SEQUENCE [LARGE SCALE GENOMIC DNA]</scope>
    <source>
        <strain evidence="1 2">DSM 24704</strain>
    </source>
</reference>
<dbReference type="RefSeq" id="WP_089480532.1">
    <property type="nucleotide sequence ID" value="NZ_MUGS01000034.1"/>
</dbReference>
<sequence>MSKILKRKCLQFAVYFLLLILPSQLLFSQEKYTVLLPEIDKGIPVESDQNLRIAADKTGNETAKSFFKFNFNYLPVHAQAGLLHLKLYVIPNSVVSEHSVQTVTVLKGHNNWTGNETNLNDANLDWAKIKNNKEGPIGVAEVIKNSEFIAMKLKIPDSSKFFPFFLPDGILSLAARSPEKRQGTKFFSSATAEASLNFLRKPKLLVTYTIDPYPFRTDWAQPFANSQHNSFLGWQSKSYTTTAQVRKLPNTRNEYIQEAGILIYKNQPVIFTQATTGSSTVFYVRQLNAKGAVLWSAGVDAAPKCSPLIDEQGRLYYISTDNKLTLLDMNNKGTVLFSKSLSELSNRQIGKVNNTVTLGYDGTLYIPSDKGIFAVSAFPQLKIRWKYEQKENEINGPVSLSTDESKAFFINVDQKNERSQLIVLDNLDGSLIAASDYRLGSYANDHNYYIPAPVVQDNSRVFVLNGFDSGNKLFVFDINDKKEIKTQNIAADKGISQPVIDSSSNVYFVYNNKIAKYDALQNAAIVFDGSATLDNASILITDASSNIYAIDTYNQTQKKVTGIRNNSADPDYFANSFVVDINTDAVGNPRKKLALAPDGTLYTATATHVLSITPVTVAAETTTINLDNLSTNTVYRASKTIIVEGIDIEASINTILNSGGSISFKSGLRVIKGAQLTCKTGF</sequence>
<dbReference type="InterPro" id="IPR015943">
    <property type="entry name" value="WD40/YVTN_repeat-like_dom_sf"/>
</dbReference>
<dbReference type="OrthoDB" id="7012117at2"/>
<dbReference type="AlphaFoldDB" id="A0A227P2R7"/>
<dbReference type="InterPro" id="IPR011047">
    <property type="entry name" value="Quinoprotein_ADH-like_sf"/>
</dbReference>
<evidence type="ECO:0000313" key="2">
    <source>
        <dbReference type="Proteomes" id="UP000214684"/>
    </source>
</evidence>
<comment type="caution">
    <text evidence="1">The sequence shown here is derived from an EMBL/GenBank/DDBJ whole genome shotgun (WGS) entry which is preliminary data.</text>
</comment>
<dbReference type="Gene3D" id="2.130.10.10">
    <property type="entry name" value="YVTN repeat-like/Quinoprotein amine dehydrogenase"/>
    <property type="match status" value="1"/>
</dbReference>
<accession>A0A227P2R7</accession>
<gene>
    <name evidence="1" type="ORF">B0A64_16145</name>
</gene>
<dbReference type="SUPFAM" id="SSF50998">
    <property type="entry name" value="Quinoprotein alcohol dehydrogenase-like"/>
    <property type="match status" value="1"/>
</dbReference>
<dbReference type="EMBL" id="MUGS01000034">
    <property type="protein sequence ID" value="OXG04189.1"/>
    <property type="molecule type" value="Genomic_DNA"/>
</dbReference>
<name>A0A227P2R7_9FLAO</name>
<proteinExistence type="predicted"/>
<evidence type="ECO:0000313" key="1">
    <source>
        <dbReference type="EMBL" id="OXG04189.1"/>
    </source>
</evidence>